<dbReference type="Gene3D" id="3.40.50.300">
    <property type="entry name" value="P-loop containing nucleotide triphosphate hydrolases"/>
    <property type="match status" value="1"/>
</dbReference>
<feature type="non-terminal residue" evidence="1">
    <location>
        <position position="114"/>
    </location>
</feature>
<sequence length="114" mass="12430">MAILISEDEVARRLAAAQQGDGGATGPTSQPHRWSLSTTVVDNLIGFIRNPQERWYLGFPEVDIATRGVGKGEVLLVVGRSHTGKSQMLLNGIVSNLLNHPETHVVIFSMDEPR</sequence>
<name>A0A383DY54_9ZZZZ</name>
<proteinExistence type="predicted"/>
<dbReference type="InterPro" id="IPR027417">
    <property type="entry name" value="P-loop_NTPase"/>
</dbReference>
<evidence type="ECO:0000313" key="1">
    <source>
        <dbReference type="EMBL" id="SVE49269.1"/>
    </source>
</evidence>
<accession>A0A383DY54</accession>
<dbReference type="EMBL" id="UINC01221084">
    <property type="protein sequence ID" value="SVE49269.1"/>
    <property type="molecule type" value="Genomic_DNA"/>
</dbReference>
<gene>
    <name evidence="1" type="ORF">METZ01_LOCUS502123</name>
</gene>
<reference evidence="1" key="1">
    <citation type="submission" date="2018-05" db="EMBL/GenBank/DDBJ databases">
        <authorList>
            <person name="Lanie J.A."/>
            <person name="Ng W.-L."/>
            <person name="Kazmierczak K.M."/>
            <person name="Andrzejewski T.M."/>
            <person name="Davidsen T.M."/>
            <person name="Wayne K.J."/>
            <person name="Tettelin H."/>
            <person name="Glass J.I."/>
            <person name="Rusch D."/>
            <person name="Podicherti R."/>
            <person name="Tsui H.-C.T."/>
            <person name="Winkler M.E."/>
        </authorList>
    </citation>
    <scope>NUCLEOTIDE SEQUENCE</scope>
</reference>
<protein>
    <submittedName>
        <fullName evidence="1">Uncharacterized protein</fullName>
    </submittedName>
</protein>
<organism evidence="1">
    <name type="scientific">marine metagenome</name>
    <dbReference type="NCBI Taxonomy" id="408172"/>
    <lineage>
        <taxon>unclassified sequences</taxon>
        <taxon>metagenomes</taxon>
        <taxon>ecological metagenomes</taxon>
    </lineage>
</organism>
<dbReference type="SUPFAM" id="SSF52540">
    <property type="entry name" value="P-loop containing nucleoside triphosphate hydrolases"/>
    <property type="match status" value="1"/>
</dbReference>
<dbReference type="AlphaFoldDB" id="A0A383DY54"/>